<proteinExistence type="predicted"/>
<feature type="chain" id="PRO_5008899103" description="Secreted protein" evidence="1">
    <location>
        <begin position="24"/>
        <end position="114"/>
    </location>
</feature>
<evidence type="ECO:0008006" key="4">
    <source>
        <dbReference type="Google" id="ProtNLM"/>
    </source>
</evidence>
<keyword evidence="1" id="KW-0732">Signal</keyword>
<name>A0A1D1W1T7_RAMVA</name>
<dbReference type="EMBL" id="BDGG01000015">
    <property type="protein sequence ID" value="GAV07517.1"/>
    <property type="molecule type" value="Genomic_DNA"/>
</dbReference>
<organism evidence="2 3">
    <name type="scientific">Ramazzottius varieornatus</name>
    <name type="common">Water bear</name>
    <name type="synonym">Tardigrade</name>
    <dbReference type="NCBI Taxonomy" id="947166"/>
    <lineage>
        <taxon>Eukaryota</taxon>
        <taxon>Metazoa</taxon>
        <taxon>Ecdysozoa</taxon>
        <taxon>Tardigrada</taxon>
        <taxon>Eutardigrada</taxon>
        <taxon>Parachela</taxon>
        <taxon>Hypsibioidea</taxon>
        <taxon>Ramazzottiidae</taxon>
        <taxon>Ramazzottius</taxon>
    </lineage>
</organism>
<feature type="signal peptide" evidence="1">
    <location>
        <begin position="1"/>
        <end position="23"/>
    </location>
</feature>
<reference evidence="2 3" key="1">
    <citation type="journal article" date="2016" name="Nat. Commun.">
        <title>Extremotolerant tardigrade genome and improved radiotolerance of human cultured cells by tardigrade-unique protein.</title>
        <authorList>
            <person name="Hashimoto T."/>
            <person name="Horikawa D.D."/>
            <person name="Saito Y."/>
            <person name="Kuwahara H."/>
            <person name="Kozuka-Hata H."/>
            <person name="Shin-I T."/>
            <person name="Minakuchi Y."/>
            <person name="Ohishi K."/>
            <person name="Motoyama A."/>
            <person name="Aizu T."/>
            <person name="Enomoto A."/>
            <person name="Kondo K."/>
            <person name="Tanaka S."/>
            <person name="Hara Y."/>
            <person name="Koshikawa S."/>
            <person name="Sagara H."/>
            <person name="Miura T."/>
            <person name="Yokobori S."/>
            <person name="Miyagawa K."/>
            <person name="Suzuki Y."/>
            <person name="Kubo T."/>
            <person name="Oyama M."/>
            <person name="Kohara Y."/>
            <person name="Fujiyama A."/>
            <person name="Arakawa K."/>
            <person name="Katayama T."/>
            <person name="Toyoda A."/>
            <person name="Kunieda T."/>
        </authorList>
    </citation>
    <scope>NUCLEOTIDE SEQUENCE [LARGE SCALE GENOMIC DNA]</scope>
    <source>
        <strain evidence="2 3">YOKOZUNA-1</strain>
    </source>
</reference>
<protein>
    <recommendedName>
        <fullName evidence="4">Secreted protein</fullName>
    </recommendedName>
</protein>
<dbReference type="AlphaFoldDB" id="A0A1D1W1T7"/>
<accession>A0A1D1W1T7</accession>
<sequence length="114" mass="13150">MCATSYRVFFRLFLVLVSDGVLRFLVSNCSAFSSQAIQGPDWPWCFDFLKRYVHLLVSTVRLLKSQYIKIVYRGASVYKGDTAITSFQGFRRRRLVFTGEITAITKTHKVRAQV</sequence>
<dbReference type="Proteomes" id="UP000186922">
    <property type="component" value="Unassembled WGS sequence"/>
</dbReference>
<comment type="caution">
    <text evidence="2">The sequence shown here is derived from an EMBL/GenBank/DDBJ whole genome shotgun (WGS) entry which is preliminary data.</text>
</comment>
<evidence type="ECO:0000313" key="3">
    <source>
        <dbReference type="Proteomes" id="UP000186922"/>
    </source>
</evidence>
<gene>
    <name evidence="2" type="primary">RvY_17343-1</name>
    <name evidence="2" type="synonym">RvY_17343.1</name>
    <name evidence="2" type="ORF">RvY_17343</name>
</gene>
<evidence type="ECO:0000256" key="1">
    <source>
        <dbReference type="SAM" id="SignalP"/>
    </source>
</evidence>
<evidence type="ECO:0000313" key="2">
    <source>
        <dbReference type="EMBL" id="GAV07517.1"/>
    </source>
</evidence>
<keyword evidence="3" id="KW-1185">Reference proteome</keyword>